<proteinExistence type="predicted"/>
<dbReference type="InterPro" id="IPR000868">
    <property type="entry name" value="Isochorismatase-like_dom"/>
</dbReference>
<dbReference type="SUPFAM" id="SSF52499">
    <property type="entry name" value="Isochorismatase-like hydrolases"/>
    <property type="match status" value="1"/>
</dbReference>
<keyword evidence="1" id="KW-0378">Hydrolase</keyword>
<accession>A0A382UK29</accession>
<dbReference type="Gene3D" id="3.40.50.850">
    <property type="entry name" value="Isochorismatase-like"/>
    <property type="match status" value="1"/>
</dbReference>
<evidence type="ECO:0000256" key="1">
    <source>
        <dbReference type="ARBA" id="ARBA00022801"/>
    </source>
</evidence>
<dbReference type="InterPro" id="IPR050272">
    <property type="entry name" value="Isochorismatase-like_hydrls"/>
</dbReference>
<evidence type="ECO:0000259" key="2">
    <source>
        <dbReference type="Pfam" id="PF00857"/>
    </source>
</evidence>
<dbReference type="CDD" id="cd00431">
    <property type="entry name" value="cysteine_hydrolases"/>
    <property type="match status" value="1"/>
</dbReference>
<gene>
    <name evidence="3" type="ORF">METZ01_LOCUS387281</name>
</gene>
<protein>
    <recommendedName>
        <fullName evidence="2">Isochorismatase-like domain-containing protein</fullName>
    </recommendedName>
</protein>
<name>A0A382UK29_9ZZZZ</name>
<dbReference type="PANTHER" id="PTHR43540:SF6">
    <property type="entry name" value="ISOCHORISMATASE-LIKE DOMAIN-CONTAINING PROTEIN"/>
    <property type="match status" value="1"/>
</dbReference>
<dbReference type="GO" id="GO:0016787">
    <property type="term" value="F:hydrolase activity"/>
    <property type="evidence" value="ECO:0007669"/>
    <property type="project" value="UniProtKB-KW"/>
</dbReference>
<sequence length="213" mass="23323">MIDWSIDPKKTALINVDLQNIFVEGFVDSSEGVTVVQRLNKLSEVCRTAGTLVIHTAQETRTDGSNRGISDQIIRSYMDSYQMSVKGVEDGITSGSEPAELSPLLDVHPEDIILVKPRYGAFTGTDLDLILRSHSIEAVIVGGIATNVCCETTAREANMRDYKVFFLSDGTANRGLEDLSPEDIKKATLATLRFAFAQVLSVNEVIEKIKEGI</sequence>
<dbReference type="InterPro" id="IPR036380">
    <property type="entry name" value="Isochorismatase-like_sf"/>
</dbReference>
<evidence type="ECO:0000313" key="3">
    <source>
        <dbReference type="EMBL" id="SVD34427.1"/>
    </source>
</evidence>
<organism evidence="3">
    <name type="scientific">marine metagenome</name>
    <dbReference type="NCBI Taxonomy" id="408172"/>
    <lineage>
        <taxon>unclassified sequences</taxon>
        <taxon>metagenomes</taxon>
        <taxon>ecological metagenomes</taxon>
    </lineage>
</organism>
<dbReference type="PANTHER" id="PTHR43540">
    <property type="entry name" value="PEROXYUREIDOACRYLATE/UREIDOACRYLATE AMIDOHYDROLASE-RELATED"/>
    <property type="match status" value="1"/>
</dbReference>
<dbReference type="Pfam" id="PF00857">
    <property type="entry name" value="Isochorismatase"/>
    <property type="match status" value="1"/>
</dbReference>
<dbReference type="EMBL" id="UINC01144734">
    <property type="protein sequence ID" value="SVD34427.1"/>
    <property type="molecule type" value="Genomic_DNA"/>
</dbReference>
<feature type="domain" description="Isochorismatase-like" evidence="2">
    <location>
        <begin position="11"/>
        <end position="203"/>
    </location>
</feature>
<dbReference type="AlphaFoldDB" id="A0A382UK29"/>
<reference evidence="3" key="1">
    <citation type="submission" date="2018-05" db="EMBL/GenBank/DDBJ databases">
        <authorList>
            <person name="Lanie J.A."/>
            <person name="Ng W.-L."/>
            <person name="Kazmierczak K.M."/>
            <person name="Andrzejewski T.M."/>
            <person name="Davidsen T.M."/>
            <person name="Wayne K.J."/>
            <person name="Tettelin H."/>
            <person name="Glass J.I."/>
            <person name="Rusch D."/>
            <person name="Podicherti R."/>
            <person name="Tsui H.-C.T."/>
            <person name="Winkler M.E."/>
        </authorList>
    </citation>
    <scope>NUCLEOTIDE SEQUENCE</scope>
</reference>